<dbReference type="GeneID" id="20329926"/>
<dbReference type="KEGG" id="ovi:T265_15761"/>
<feature type="compositionally biased region" description="Polar residues" evidence="1">
    <location>
        <begin position="112"/>
        <end position="123"/>
    </location>
</feature>
<evidence type="ECO:0000256" key="1">
    <source>
        <dbReference type="SAM" id="MobiDB-lite"/>
    </source>
</evidence>
<organism evidence="2 3">
    <name type="scientific">Opisthorchis viverrini</name>
    <name type="common">Southeast Asian liver fluke</name>
    <dbReference type="NCBI Taxonomy" id="6198"/>
    <lineage>
        <taxon>Eukaryota</taxon>
        <taxon>Metazoa</taxon>
        <taxon>Spiralia</taxon>
        <taxon>Lophotrochozoa</taxon>
        <taxon>Platyhelminthes</taxon>
        <taxon>Trematoda</taxon>
        <taxon>Digenea</taxon>
        <taxon>Opisthorchiida</taxon>
        <taxon>Opisthorchiata</taxon>
        <taxon>Opisthorchiidae</taxon>
        <taxon>Opisthorchis</taxon>
    </lineage>
</organism>
<dbReference type="AlphaFoldDB" id="A0A074YVV5"/>
<reference evidence="2 3" key="1">
    <citation type="submission" date="2013-11" db="EMBL/GenBank/DDBJ databases">
        <title>Opisthorchis viverrini - life in the bile duct.</title>
        <authorList>
            <person name="Young N.D."/>
            <person name="Nagarajan N."/>
            <person name="Lin S.J."/>
            <person name="Korhonen P.K."/>
            <person name="Jex A.R."/>
            <person name="Hall R.S."/>
            <person name="Safavi-Hemami H."/>
            <person name="Kaewkong W."/>
            <person name="Bertrand D."/>
            <person name="Gao S."/>
            <person name="Seet Q."/>
            <person name="Wongkham S."/>
            <person name="Teh B.T."/>
            <person name="Wongkham C."/>
            <person name="Intapan P.M."/>
            <person name="Maleewong W."/>
            <person name="Yang X."/>
            <person name="Hu M."/>
            <person name="Wang Z."/>
            <person name="Hofmann A."/>
            <person name="Sternberg P.W."/>
            <person name="Tan P."/>
            <person name="Wang J."/>
            <person name="Gasser R.B."/>
        </authorList>
    </citation>
    <scope>NUCLEOTIDE SEQUENCE [LARGE SCALE GENOMIC DNA]</scope>
</reference>
<dbReference type="CTD" id="20329926"/>
<dbReference type="RefSeq" id="XP_009177351.1">
    <property type="nucleotide sequence ID" value="XM_009179087.1"/>
</dbReference>
<dbReference type="Proteomes" id="UP000054324">
    <property type="component" value="Unassembled WGS sequence"/>
</dbReference>
<keyword evidence="3" id="KW-1185">Reference proteome</keyword>
<protein>
    <submittedName>
        <fullName evidence="2">Uncharacterized protein</fullName>
    </submittedName>
</protein>
<evidence type="ECO:0000313" key="3">
    <source>
        <dbReference type="Proteomes" id="UP000054324"/>
    </source>
</evidence>
<name>A0A074YVV5_OPIVI</name>
<dbReference type="EMBL" id="KL597538">
    <property type="protein sequence ID" value="KER18901.1"/>
    <property type="molecule type" value="Genomic_DNA"/>
</dbReference>
<accession>A0A074YVV5</accession>
<evidence type="ECO:0000313" key="2">
    <source>
        <dbReference type="EMBL" id="KER18901.1"/>
    </source>
</evidence>
<feature type="non-terminal residue" evidence="2">
    <location>
        <position position="123"/>
    </location>
</feature>
<proteinExistence type="predicted"/>
<gene>
    <name evidence="2" type="ORF">T265_15761</name>
</gene>
<sequence length="123" mass="13957">MSYQTNQHMRQTAEAILILLPSQNAGLDVSCIGETRTNGVLHEVPPYSDQNLIRLPGISQSFLAYYGFIFYTQYYPLPLTQHTNKQRTRHASGETHGPVYQLKPDSLRIESGKQNTRSSVAFR</sequence>
<feature type="region of interest" description="Disordered" evidence="1">
    <location>
        <begin position="83"/>
        <end position="123"/>
    </location>
</feature>